<proteinExistence type="predicted"/>
<name>A0A8S5S0W3_9CAUD</name>
<accession>A0A8S5S0W3</accession>
<dbReference type="EMBL" id="BK032511">
    <property type="protein sequence ID" value="DAF44435.1"/>
    <property type="molecule type" value="Genomic_DNA"/>
</dbReference>
<sequence>MWDSGNDGAGSGLDADLLDGLDGSNYIRRWNGGY</sequence>
<organism evidence="2">
    <name type="scientific">Podoviridae sp. ct8Lf7</name>
    <dbReference type="NCBI Taxonomy" id="2827723"/>
    <lineage>
        <taxon>Viruses</taxon>
        <taxon>Duplodnaviria</taxon>
        <taxon>Heunggongvirae</taxon>
        <taxon>Uroviricota</taxon>
        <taxon>Caudoviricetes</taxon>
    </lineage>
</organism>
<evidence type="ECO:0000313" key="2">
    <source>
        <dbReference type="EMBL" id="DAF44435.1"/>
    </source>
</evidence>
<reference evidence="2" key="1">
    <citation type="journal article" date="2021" name="Proc. Natl. Acad. Sci. U.S.A.">
        <title>A Catalog of Tens of Thousands of Viruses from Human Metagenomes Reveals Hidden Associations with Chronic Diseases.</title>
        <authorList>
            <person name="Tisza M.J."/>
            <person name="Buck C.B."/>
        </authorList>
    </citation>
    <scope>NUCLEOTIDE SEQUENCE</scope>
    <source>
        <strain evidence="2">Ct8Lf7</strain>
    </source>
</reference>
<evidence type="ECO:0000256" key="1">
    <source>
        <dbReference type="SAM" id="MobiDB-lite"/>
    </source>
</evidence>
<feature type="region of interest" description="Disordered" evidence="1">
    <location>
        <begin position="1"/>
        <end position="23"/>
    </location>
</feature>
<protein>
    <submittedName>
        <fullName evidence="2">Uncharacterized protein</fullName>
    </submittedName>
</protein>